<dbReference type="InParanoid" id="G2Y022"/>
<protein>
    <submittedName>
        <fullName evidence="1">Uncharacterized protein</fullName>
    </submittedName>
</protein>
<gene>
    <name evidence="1" type="ORF">BofuT4_uP043630.1</name>
</gene>
<dbReference type="Proteomes" id="UP000008177">
    <property type="component" value="Unplaced contigs"/>
</dbReference>
<organism evidence="1 2">
    <name type="scientific">Botryotinia fuckeliana (strain T4)</name>
    <name type="common">Noble rot fungus</name>
    <name type="synonym">Botrytis cinerea</name>
    <dbReference type="NCBI Taxonomy" id="999810"/>
    <lineage>
        <taxon>Eukaryota</taxon>
        <taxon>Fungi</taxon>
        <taxon>Dikarya</taxon>
        <taxon>Ascomycota</taxon>
        <taxon>Pezizomycotina</taxon>
        <taxon>Leotiomycetes</taxon>
        <taxon>Helotiales</taxon>
        <taxon>Sclerotiniaceae</taxon>
        <taxon>Botrytis</taxon>
    </lineage>
</organism>
<name>G2Y022_BOTF4</name>
<dbReference type="HOGENOM" id="CLU_2542300_0_0_1"/>
<evidence type="ECO:0000313" key="1">
    <source>
        <dbReference type="EMBL" id="CCD33967.1"/>
    </source>
</evidence>
<proteinExistence type="predicted"/>
<reference evidence="2" key="1">
    <citation type="journal article" date="2011" name="PLoS Genet.">
        <title>Genomic analysis of the necrotrophic fungal pathogens Sclerotinia sclerotiorum and Botrytis cinerea.</title>
        <authorList>
            <person name="Amselem J."/>
            <person name="Cuomo C.A."/>
            <person name="van Kan J.A."/>
            <person name="Viaud M."/>
            <person name="Benito E.P."/>
            <person name="Couloux A."/>
            <person name="Coutinho P.M."/>
            <person name="de Vries R.P."/>
            <person name="Dyer P.S."/>
            <person name="Fillinger S."/>
            <person name="Fournier E."/>
            <person name="Gout L."/>
            <person name="Hahn M."/>
            <person name="Kohn L."/>
            <person name="Lapalu N."/>
            <person name="Plummer K.M."/>
            <person name="Pradier J.M."/>
            <person name="Quevillon E."/>
            <person name="Sharon A."/>
            <person name="Simon A."/>
            <person name="ten Have A."/>
            <person name="Tudzynski B."/>
            <person name="Tudzynski P."/>
            <person name="Wincker P."/>
            <person name="Andrew M."/>
            <person name="Anthouard V."/>
            <person name="Beever R.E."/>
            <person name="Beffa R."/>
            <person name="Benoit I."/>
            <person name="Bouzid O."/>
            <person name="Brault B."/>
            <person name="Chen Z."/>
            <person name="Choquer M."/>
            <person name="Collemare J."/>
            <person name="Cotton P."/>
            <person name="Danchin E.G."/>
            <person name="Da Silva C."/>
            <person name="Gautier A."/>
            <person name="Giraud C."/>
            <person name="Giraud T."/>
            <person name="Gonzalez C."/>
            <person name="Grossetete S."/>
            <person name="Guldener U."/>
            <person name="Henrissat B."/>
            <person name="Howlett B.J."/>
            <person name="Kodira C."/>
            <person name="Kretschmer M."/>
            <person name="Lappartient A."/>
            <person name="Leroch M."/>
            <person name="Levis C."/>
            <person name="Mauceli E."/>
            <person name="Neuveglise C."/>
            <person name="Oeser B."/>
            <person name="Pearson M."/>
            <person name="Poulain J."/>
            <person name="Poussereau N."/>
            <person name="Quesneville H."/>
            <person name="Rascle C."/>
            <person name="Schumacher J."/>
            <person name="Segurens B."/>
            <person name="Sexton A."/>
            <person name="Silva E."/>
            <person name="Sirven C."/>
            <person name="Soanes D.M."/>
            <person name="Talbot N.J."/>
            <person name="Templeton M."/>
            <person name="Yandava C."/>
            <person name="Yarden O."/>
            <person name="Zeng Q."/>
            <person name="Rollins J.A."/>
            <person name="Lebrun M.H."/>
            <person name="Dickman M."/>
        </authorList>
    </citation>
    <scope>NUCLEOTIDE SEQUENCE [LARGE SCALE GENOMIC DNA]</scope>
    <source>
        <strain evidence="2">T4</strain>
    </source>
</reference>
<accession>G2Y022</accession>
<dbReference type="EMBL" id="FQ790280">
    <property type="protein sequence ID" value="CCD33967.1"/>
    <property type="molecule type" value="Genomic_DNA"/>
</dbReference>
<sequence>MIDSRRIILSSETGSNGNSMFDNISHLPTFSIFPNDYPSPLTISILILRIARLNPNSKGTYELFTSLAAITCTSWLKSEMNCL</sequence>
<evidence type="ECO:0000313" key="2">
    <source>
        <dbReference type="Proteomes" id="UP000008177"/>
    </source>
</evidence>
<dbReference type="AlphaFoldDB" id="G2Y022"/>